<geneLocation type="plasmid" evidence="2 3">
    <name>13</name>
</geneLocation>
<dbReference type="Pfam" id="PF00814">
    <property type="entry name" value="TsaD"/>
    <property type="match status" value="1"/>
</dbReference>
<evidence type="ECO:0000313" key="3">
    <source>
        <dbReference type="Proteomes" id="UP000289506"/>
    </source>
</evidence>
<proteinExistence type="predicted"/>
<accession>A0A449AHC7</accession>
<dbReference type="SUPFAM" id="SSF53067">
    <property type="entry name" value="Actin-like ATPase domain"/>
    <property type="match status" value="1"/>
</dbReference>
<dbReference type="NCBIfam" id="TIGR03725">
    <property type="entry name" value="T6A_YeaZ"/>
    <property type="match status" value="1"/>
</dbReference>
<dbReference type="AlphaFoldDB" id="A0A449AHC7"/>
<dbReference type="Proteomes" id="UP000289506">
    <property type="component" value="Plasmid 13"/>
</dbReference>
<dbReference type="EMBL" id="LR214986">
    <property type="protein sequence ID" value="VEU64359.1"/>
    <property type="molecule type" value="Genomic_DNA"/>
</dbReference>
<reference evidence="2 3" key="1">
    <citation type="submission" date="2019-01" db="EMBL/GenBank/DDBJ databases">
        <authorList>
            <consortium name="Pathogen Informatics"/>
        </authorList>
    </citation>
    <scope>NUCLEOTIDE SEQUENCE [LARGE SCALE GENOMIC DNA]</scope>
    <source>
        <strain evidence="2 3">NCTC10142</strain>
        <plasmid evidence="3">13</plasmid>
    </source>
</reference>
<keyword evidence="2" id="KW-0614">Plasmid</keyword>
<name>A0A449AHC7_9BACT</name>
<organism evidence="2 3">
    <name type="scientific">Mycoplasmopsis cynos</name>
    <dbReference type="NCBI Taxonomy" id="171284"/>
    <lineage>
        <taxon>Bacteria</taxon>
        <taxon>Bacillati</taxon>
        <taxon>Mycoplasmatota</taxon>
        <taxon>Mycoplasmoidales</taxon>
        <taxon>Metamycoplasmataceae</taxon>
        <taxon>Mycoplasmopsis</taxon>
    </lineage>
</organism>
<gene>
    <name evidence="2" type="ORF">NCTC10142_00097</name>
</gene>
<dbReference type="InterPro" id="IPR043129">
    <property type="entry name" value="ATPase_NBD"/>
</dbReference>
<dbReference type="Gene3D" id="3.30.420.40">
    <property type="match status" value="1"/>
</dbReference>
<dbReference type="InterPro" id="IPR000905">
    <property type="entry name" value="Gcp-like_dom"/>
</dbReference>
<evidence type="ECO:0000259" key="1">
    <source>
        <dbReference type="Pfam" id="PF00814"/>
    </source>
</evidence>
<feature type="domain" description="Gcp-like" evidence="1">
    <location>
        <begin position="36"/>
        <end position="104"/>
    </location>
</feature>
<evidence type="ECO:0000313" key="2">
    <source>
        <dbReference type="EMBL" id="VEU64359.1"/>
    </source>
</evidence>
<dbReference type="RefSeq" id="WP_129720374.1">
    <property type="nucleotide sequence ID" value="NZ_CP141040.1"/>
</dbReference>
<dbReference type="InterPro" id="IPR022496">
    <property type="entry name" value="T6A_TsaB"/>
</dbReference>
<protein>
    <submittedName>
        <fullName evidence="2">Molecular chaperone</fullName>
    </submittedName>
</protein>
<dbReference type="GO" id="GO:0002949">
    <property type="term" value="P:tRNA threonylcarbamoyladenosine modification"/>
    <property type="evidence" value="ECO:0007669"/>
    <property type="project" value="InterPro"/>
</dbReference>
<dbReference type="Gene3D" id="3.30.420.200">
    <property type="match status" value="1"/>
</dbReference>
<sequence length="186" mass="21916">MNIFLDTATTDFVLILFTNEFKVIDYVHYKNYKKKVELIVDEFKYILQKNNINIGDIKAFYTNLGPGFFTGIRSSLIFLRTIALILNQKIYTTNTFEILNFINNDKKDFILDAQGQKYFFLTYNDFDSKDYLKKIKILNQQNLPLSNLNYDDLIKNFSKIKNIFTLESELINIEPLYIKKPQIGGK</sequence>